<dbReference type="EMBL" id="CABVLI010000046">
    <property type="protein sequence ID" value="VVT27634.1"/>
    <property type="molecule type" value="Genomic_DNA"/>
</dbReference>
<organism evidence="2 3">
    <name type="scientific">Sphingomonas aurantiaca</name>
    <dbReference type="NCBI Taxonomy" id="185949"/>
    <lineage>
        <taxon>Bacteria</taxon>
        <taxon>Pseudomonadati</taxon>
        <taxon>Pseudomonadota</taxon>
        <taxon>Alphaproteobacteria</taxon>
        <taxon>Sphingomonadales</taxon>
        <taxon>Sphingomonadaceae</taxon>
        <taxon>Sphingomonas</taxon>
    </lineage>
</organism>
<feature type="domain" description="TNase-like" evidence="1">
    <location>
        <begin position="159"/>
        <end position="251"/>
    </location>
</feature>
<sequence>MEYVFDFMRLLSGDRAGATRRGGSGRTAAPGVLLQLRLVFYGVLIGLMMPVIRQIDWSALVPPGLKIEWPTGFGIAWPAGHLRVPGGWSKAADAAAAGAKADASSAAAAAAGAATTATGALATAAGVASAASTAAALASALSGSKPVSTRFTICGHAKRIDCMVDGDTFWMAGTKIRIADIDTPETHPPRCAREARLGQAATVKMQALLNAGPFTLVPIKRDVDRYGRKLRLVERDGKSLGTELVRHGLARQYGGGKRSPWCGWGRA</sequence>
<gene>
    <name evidence="2" type="ORF">SPHINGO391_500041</name>
</gene>
<dbReference type="PROSITE" id="PS50830">
    <property type="entry name" value="TNASE_3"/>
    <property type="match status" value="1"/>
</dbReference>
<keyword evidence="2" id="KW-0540">Nuclease</keyword>
<dbReference type="InterPro" id="IPR035437">
    <property type="entry name" value="SNase_OB-fold_sf"/>
</dbReference>
<proteinExistence type="predicted"/>
<name>A0A5E8ADK3_9SPHN</name>
<evidence type="ECO:0000259" key="1">
    <source>
        <dbReference type="PROSITE" id="PS50830"/>
    </source>
</evidence>
<protein>
    <submittedName>
        <fullName evidence="2">Endonuclease YncB, thermonuclease family</fullName>
    </submittedName>
</protein>
<accession>A0A5E8ADK3</accession>
<keyword evidence="2" id="KW-0255">Endonuclease</keyword>
<dbReference type="SUPFAM" id="SSF50199">
    <property type="entry name" value="Staphylococcal nuclease"/>
    <property type="match status" value="1"/>
</dbReference>
<dbReference type="AlphaFoldDB" id="A0A5E8ADK3"/>
<dbReference type="Proteomes" id="UP000326857">
    <property type="component" value="Unassembled WGS sequence"/>
</dbReference>
<dbReference type="InterPro" id="IPR016071">
    <property type="entry name" value="Staphylococal_nuclease_OB-fold"/>
</dbReference>
<reference evidence="2 3" key="1">
    <citation type="submission" date="2019-09" db="EMBL/GenBank/DDBJ databases">
        <authorList>
            <person name="Dittami M. S."/>
        </authorList>
    </citation>
    <scope>NUCLEOTIDE SEQUENCE [LARGE SCALE GENOMIC DNA]</scope>
    <source>
        <strain evidence="2">SPHINGO391</strain>
    </source>
</reference>
<dbReference type="RefSeq" id="WP_234422786.1">
    <property type="nucleotide sequence ID" value="NZ_LR701528.1"/>
</dbReference>
<dbReference type="GO" id="GO:0004519">
    <property type="term" value="F:endonuclease activity"/>
    <property type="evidence" value="ECO:0007669"/>
    <property type="project" value="UniProtKB-KW"/>
</dbReference>
<evidence type="ECO:0000313" key="2">
    <source>
        <dbReference type="EMBL" id="VVT27634.1"/>
    </source>
</evidence>
<dbReference type="Pfam" id="PF00565">
    <property type="entry name" value="SNase"/>
    <property type="match status" value="1"/>
</dbReference>
<keyword evidence="2" id="KW-0378">Hydrolase</keyword>
<evidence type="ECO:0000313" key="3">
    <source>
        <dbReference type="Proteomes" id="UP000326857"/>
    </source>
</evidence>
<dbReference type="Gene3D" id="2.40.50.90">
    <property type="match status" value="1"/>
</dbReference>